<comment type="caution">
    <text evidence="1">The sequence shown here is derived from an EMBL/GenBank/DDBJ whole genome shotgun (WGS) entry which is preliminary data.</text>
</comment>
<accession>A0AAW1YKZ8</accession>
<sequence>MEVYELVVLALGDHQVIQFQEKVGEHLKCKNCDAEIEVSSAQKKQMQKKSTAKYEKNIQEHNTWCELKAQECYEAAAQL</sequence>
<reference evidence="1 2" key="1">
    <citation type="journal article" date="2023" name="G3 (Bethesda)">
        <title>A chromosome-length genome assembly and annotation of blackberry (Rubus argutus, cv. 'Hillquist').</title>
        <authorList>
            <person name="Bruna T."/>
            <person name="Aryal R."/>
            <person name="Dudchenko O."/>
            <person name="Sargent D.J."/>
            <person name="Mead D."/>
            <person name="Buti M."/>
            <person name="Cavallini A."/>
            <person name="Hytonen T."/>
            <person name="Andres J."/>
            <person name="Pham M."/>
            <person name="Weisz D."/>
            <person name="Mascagni F."/>
            <person name="Usai G."/>
            <person name="Natali L."/>
            <person name="Bassil N."/>
            <person name="Fernandez G.E."/>
            <person name="Lomsadze A."/>
            <person name="Armour M."/>
            <person name="Olukolu B."/>
            <person name="Poorten T."/>
            <person name="Britton C."/>
            <person name="Davik J."/>
            <person name="Ashrafi H."/>
            <person name="Aiden E.L."/>
            <person name="Borodovsky M."/>
            <person name="Worthington M."/>
        </authorList>
    </citation>
    <scope>NUCLEOTIDE SEQUENCE [LARGE SCALE GENOMIC DNA]</scope>
    <source>
        <strain evidence="1">PI 553951</strain>
    </source>
</reference>
<dbReference type="AlphaFoldDB" id="A0AAW1YKZ8"/>
<protein>
    <submittedName>
        <fullName evidence="1">Uncharacterized protein</fullName>
    </submittedName>
</protein>
<evidence type="ECO:0000313" key="2">
    <source>
        <dbReference type="Proteomes" id="UP001457282"/>
    </source>
</evidence>
<evidence type="ECO:0000313" key="1">
    <source>
        <dbReference type="EMBL" id="KAK9949307.1"/>
    </source>
</evidence>
<dbReference type="EMBL" id="JBEDUW010000001">
    <property type="protein sequence ID" value="KAK9949307.1"/>
    <property type="molecule type" value="Genomic_DNA"/>
</dbReference>
<dbReference type="Proteomes" id="UP001457282">
    <property type="component" value="Unassembled WGS sequence"/>
</dbReference>
<organism evidence="1 2">
    <name type="scientific">Rubus argutus</name>
    <name type="common">Southern blackberry</name>
    <dbReference type="NCBI Taxonomy" id="59490"/>
    <lineage>
        <taxon>Eukaryota</taxon>
        <taxon>Viridiplantae</taxon>
        <taxon>Streptophyta</taxon>
        <taxon>Embryophyta</taxon>
        <taxon>Tracheophyta</taxon>
        <taxon>Spermatophyta</taxon>
        <taxon>Magnoliopsida</taxon>
        <taxon>eudicotyledons</taxon>
        <taxon>Gunneridae</taxon>
        <taxon>Pentapetalae</taxon>
        <taxon>rosids</taxon>
        <taxon>fabids</taxon>
        <taxon>Rosales</taxon>
        <taxon>Rosaceae</taxon>
        <taxon>Rosoideae</taxon>
        <taxon>Rosoideae incertae sedis</taxon>
        <taxon>Rubus</taxon>
    </lineage>
</organism>
<gene>
    <name evidence="1" type="ORF">M0R45_004839</name>
</gene>
<name>A0AAW1YKZ8_RUBAR</name>
<proteinExistence type="predicted"/>
<keyword evidence="2" id="KW-1185">Reference proteome</keyword>